<protein>
    <recommendedName>
        <fullName evidence="10">tRNA dimethylallyltransferase</fullName>
        <ecNumber evidence="10">2.5.1.75</ecNumber>
    </recommendedName>
    <alternativeName>
        <fullName evidence="10">Dimethylallyl diphosphate:tRNA dimethylallyltransferase</fullName>
        <shortName evidence="10">DMAPP:tRNA dimethylallyltransferase</shortName>
        <shortName evidence="10">DMATase</shortName>
    </alternativeName>
    <alternativeName>
        <fullName evidence="10">Isopentenyl-diphosphate:tRNA isopentenyltransferase</fullName>
        <shortName evidence="10">IPP transferase</shortName>
        <shortName evidence="10">IPPT</shortName>
        <shortName evidence="10">IPTase</shortName>
    </alternativeName>
</protein>
<dbReference type="PANTHER" id="PTHR11088:SF60">
    <property type="entry name" value="TRNA DIMETHYLALLYLTRANSFERASE"/>
    <property type="match status" value="1"/>
</dbReference>
<dbReference type="HAMAP" id="MF_00185">
    <property type="entry name" value="IPP_trans"/>
    <property type="match status" value="1"/>
</dbReference>
<gene>
    <name evidence="10 14" type="primary">miaA</name>
    <name evidence="14" type="ORF">CH364_01290</name>
</gene>
<organism evidence="14 15">
    <name type="scientific">Leptospira harrisiae</name>
    <dbReference type="NCBI Taxonomy" id="2023189"/>
    <lineage>
        <taxon>Bacteria</taxon>
        <taxon>Pseudomonadati</taxon>
        <taxon>Spirochaetota</taxon>
        <taxon>Spirochaetia</taxon>
        <taxon>Leptospirales</taxon>
        <taxon>Leptospiraceae</taxon>
        <taxon>Leptospira</taxon>
    </lineage>
</organism>
<comment type="caution">
    <text evidence="14">The sequence shown here is derived from an EMBL/GenBank/DDBJ whole genome shotgun (WGS) entry which is preliminary data.</text>
</comment>
<keyword evidence="5 10" id="KW-0819">tRNA processing</keyword>
<dbReference type="Gene3D" id="3.40.50.300">
    <property type="entry name" value="P-loop containing nucleotide triphosphate hydrolases"/>
    <property type="match status" value="1"/>
</dbReference>
<comment type="cofactor">
    <cofactor evidence="1 10">
        <name>Mg(2+)</name>
        <dbReference type="ChEBI" id="CHEBI:18420"/>
    </cofactor>
</comment>
<feature type="binding site" evidence="10">
    <location>
        <begin position="10"/>
        <end position="15"/>
    </location>
    <ligand>
        <name>substrate</name>
    </ligand>
</feature>
<feature type="site" description="Interaction with substrate tRNA" evidence="10">
    <location>
        <position position="98"/>
    </location>
</feature>
<evidence type="ECO:0000256" key="1">
    <source>
        <dbReference type="ARBA" id="ARBA00001946"/>
    </source>
</evidence>
<evidence type="ECO:0000256" key="2">
    <source>
        <dbReference type="ARBA" id="ARBA00003213"/>
    </source>
</evidence>
<evidence type="ECO:0000313" key="14">
    <source>
        <dbReference type="EMBL" id="PJZ84940.1"/>
    </source>
</evidence>
<evidence type="ECO:0000256" key="4">
    <source>
        <dbReference type="ARBA" id="ARBA00022679"/>
    </source>
</evidence>
<dbReference type="PANTHER" id="PTHR11088">
    <property type="entry name" value="TRNA DIMETHYLALLYLTRANSFERASE"/>
    <property type="match status" value="1"/>
</dbReference>
<evidence type="ECO:0000256" key="7">
    <source>
        <dbReference type="ARBA" id="ARBA00022840"/>
    </source>
</evidence>
<dbReference type="EMBL" id="NPDX01000001">
    <property type="protein sequence ID" value="PJZ84940.1"/>
    <property type="molecule type" value="Genomic_DNA"/>
</dbReference>
<evidence type="ECO:0000256" key="6">
    <source>
        <dbReference type="ARBA" id="ARBA00022741"/>
    </source>
</evidence>
<keyword evidence="8 10" id="KW-0460">Magnesium</keyword>
<evidence type="ECO:0000256" key="5">
    <source>
        <dbReference type="ARBA" id="ARBA00022694"/>
    </source>
</evidence>
<dbReference type="EC" id="2.5.1.75" evidence="10"/>
<comment type="similarity">
    <text evidence="3 10 13">Belongs to the IPP transferase family.</text>
</comment>
<dbReference type="NCBIfam" id="TIGR00174">
    <property type="entry name" value="miaA"/>
    <property type="match status" value="1"/>
</dbReference>
<comment type="function">
    <text evidence="2 10 12">Catalyzes the transfer of a dimethylallyl group onto the adenine at position 37 in tRNAs that read codons beginning with uridine, leading to the formation of N6-(dimethylallyl)adenosine (i(6)A).</text>
</comment>
<dbReference type="AlphaFoldDB" id="A0A2N0AKY8"/>
<sequence length="296" mass="33311">MILPVLGGPTGSGKTALTQVLDPKRFEIVSFDSRQVYRDLPVGTTAPTPSESNYIRHWLVGFLNANESINASQFSIWAREAINDIRNRGKIPFLIGGTGFYLRAFLLGMYPVPNVPKETKDYVLELSLEEARTQLFAKDPKALASLSPQDGYRIKRALEVVLTGVLWSDVSKETVGGYLSEYPNLQVVGHCLDWPREILYRRINRRVEEITTGMLAETKEVVSKYGADCPGLRTLGYNFALAFLNGTIDSNTFIEQLAQSHRNYAKRQITWFKKDPLLSPISFEAAVQLYTNIEKI</sequence>
<evidence type="ECO:0000256" key="12">
    <source>
        <dbReference type="RuleBase" id="RU003784"/>
    </source>
</evidence>
<evidence type="ECO:0000256" key="3">
    <source>
        <dbReference type="ARBA" id="ARBA00005842"/>
    </source>
</evidence>
<keyword evidence="6 10" id="KW-0547">Nucleotide-binding</keyword>
<accession>A0A2N0AKY8</accession>
<evidence type="ECO:0000256" key="10">
    <source>
        <dbReference type="HAMAP-Rule" id="MF_00185"/>
    </source>
</evidence>
<name>A0A2N0AKY8_9LEPT</name>
<comment type="catalytic activity">
    <reaction evidence="9 10 11">
        <text>adenosine(37) in tRNA + dimethylallyl diphosphate = N(6)-dimethylallyladenosine(37) in tRNA + diphosphate</text>
        <dbReference type="Rhea" id="RHEA:26482"/>
        <dbReference type="Rhea" id="RHEA-COMP:10162"/>
        <dbReference type="Rhea" id="RHEA-COMP:10375"/>
        <dbReference type="ChEBI" id="CHEBI:33019"/>
        <dbReference type="ChEBI" id="CHEBI:57623"/>
        <dbReference type="ChEBI" id="CHEBI:74411"/>
        <dbReference type="ChEBI" id="CHEBI:74415"/>
        <dbReference type="EC" id="2.5.1.75"/>
    </reaction>
</comment>
<dbReference type="InterPro" id="IPR018022">
    <property type="entry name" value="IPT"/>
</dbReference>
<keyword evidence="4 10" id="KW-0808">Transferase</keyword>
<evidence type="ECO:0000256" key="13">
    <source>
        <dbReference type="RuleBase" id="RU003785"/>
    </source>
</evidence>
<dbReference type="OrthoDB" id="9776390at2"/>
<dbReference type="Proteomes" id="UP000232145">
    <property type="component" value="Unassembled WGS sequence"/>
</dbReference>
<dbReference type="SUPFAM" id="SSF52540">
    <property type="entry name" value="P-loop containing nucleoside triphosphate hydrolases"/>
    <property type="match status" value="1"/>
</dbReference>
<feature type="binding site" evidence="10">
    <location>
        <begin position="8"/>
        <end position="15"/>
    </location>
    <ligand>
        <name>ATP</name>
        <dbReference type="ChEBI" id="CHEBI:30616"/>
    </ligand>
</feature>
<evidence type="ECO:0000313" key="15">
    <source>
        <dbReference type="Proteomes" id="UP000232145"/>
    </source>
</evidence>
<dbReference type="InterPro" id="IPR027417">
    <property type="entry name" value="P-loop_NTPase"/>
</dbReference>
<keyword evidence="7 10" id="KW-0067">ATP-binding</keyword>
<evidence type="ECO:0000256" key="8">
    <source>
        <dbReference type="ARBA" id="ARBA00022842"/>
    </source>
</evidence>
<keyword evidence="15" id="KW-1185">Reference proteome</keyword>
<dbReference type="Pfam" id="PF01715">
    <property type="entry name" value="IPPT"/>
    <property type="match status" value="1"/>
</dbReference>
<dbReference type="GO" id="GO:0006400">
    <property type="term" value="P:tRNA modification"/>
    <property type="evidence" value="ECO:0007669"/>
    <property type="project" value="TreeGrafter"/>
</dbReference>
<comment type="subunit">
    <text evidence="10">Monomer.</text>
</comment>
<proteinExistence type="inferred from homology"/>
<feature type="region of interest" description="Interaction with substrate tRNA" evidence="10">
    <location>
        <begin position="32"/>
        <end position="35"/>
    </location>
</feature>
<reference evidence="14 15" key="1">
    <citation type="submission" date="2017-07" db="EMBL/GenBank/DDBJ databases">
        <title>Leptospira spp. isolated from tropical soils.</title>
        <authorList>
            <person name="Thibeaux R."/>
            <person name="Iraola G."/>
            <person name="Ferres I."/>
            <person name="Bierque E."/>
            <person name="Girault D."/>
            <person name="Soupe-Gilbert M.-E."/>
            <person name="Picardeau M."/>
            <person name="Goarant C."/>
        </authorList>
    </citation>
    <scope>NUCLEOTIDE SEQUENCE [LARGE SCALE GENOMIC DNA]</scope>
    <source>
        <strain evidence="14 15">FH2-B-A1</strain>
    </source>
</reference>
<dbReference type="Gene3D" id="1.10.20.140">
    <property type="match status" value="1"/>
</dbReference>
<evidence type="ECO:0000256" key="11">
    <source>
        <dbReference type="RuleBase" id="RU003783"/>
    </source>
</evidence>
<dbReference type="GO" id="GO:0052381">
    <property type="term" value="F:tRNA dimethylallyltransferase activity"/>
    <property type="evidence" value="ECO:0007669"/>
    <property type="project" value="UniProtKB-UniRule"/>
</dbReference>
<comment type="caution">
    <text evidence="10">Lacks conserved residue(s) required for the propagation of feature annotation.</text>
</comment>
<dbReference type="GO" id="GO:0005524">
    <property type="term" value="F:ATP binding"/>
    <property type="evidence" value="ECO:0007669"/>
    <property type="project" value="UniProtKB-UniRule"/>
</dbReference>
<evidence type="ECO:0000256" key="9">
    <source>
        <dbReference type="ARBA" id="ARBA00049563"/>
    </source>
</evidence>
<dbReference type="InterPro" id="IPR039657">
    <property type="entry name" value="Dimethylallyltransferase"/>
</dbReference>
<dbReference type="RefSeq" id="WP_100741827.1">
    <property type="nucleotide sequence ID" value="NZ_NPDW01000001.1"/>
</dbReference>